<comment type="caution">
    <text evidence="1">The sequence shown here is derived from an EMBL/GenBank/DDBJ whole genome shotgun (WGS) entry which is preliminary data.</text>
</comment>
<dbReference type="EMBL" id="JAWDGP010007758">
    <property type="protein sequence ID" value="KAK3705953.1"/>
    <property type="molecule type" value="Genomic_DNA"/>
</dbReference>
<protein>
    <submittedName>
        <fullName evidence="1">Uncharacterized protein</fullName>
    </submittedName>
</protein>
<evidence type="ECO:0000313" key="2">
    <source>
        <dbReference type="Proteomes" id="UP001283361"/>
    </source>
</evidence>
<dbReference type="AlphaFoldDB" id="A0AAE0XRL3"/>
<evidence type="ECO:0000313" key="1">
    <source>
        <dbReference type="EMBL" id="KAK3705953.1"/>
    </source>
</evidence>
<name>A0AAE0XRL3_9GAST</name>
<gene>
    <name evidence="1" type="ORF">RRG08_026382</name>
</gene>
<reference evidence="1" key="1">
    <citation type="journal article" date="2023" name="G3 (Bethesda)">
        <title>A reference genome for the long-term kleptoplast-retaining sea slug Elysia crispata morphotype clarki.</title>
        <authorList>
            <person name="Eastman K.E."/>
            <person name="Pendleton A.L."/>
            <person name="Shaikh M.A."/>
            <person name="Suttiyut T."/>
            <person name="Ogas R."/>
            <person name="Tomko P."/>
            <person name="Gavelis G."/>
            <person name="Widhalm J.R."/>
            <person name="Wisecaver J.H."/>
        </authorList>
    </citation>
    <scope>NUCLEOTIDE SEQUENCE</scope>
    <source>
        <strain evidence="1">ECLA1</strain>
    </source>
</reference>
<dbReference type="Proteomes" id="UP001283361">
    <property type="component" value="Unassembled WGS sequence"/>
</dbReference>
<keyword evidence="2" id="KW-1185">Reference proteome</keyword>
<organism evidence="1 2">
    <name type="scientific">Elysia crispata</name>
    <name type="common">lettuce slug</name>
    <dbReference type="NCBI Taxonomy" id="231223"/>
    <lineage>
        <taxon>Eukaryota</taxon>
        <taxon>Metazoa</taxon>
        <taxon>Spiralia</taxon>
        <taxon>Lophotrochozoa</taxon>
        <taxon>Mollusca</taxon>
        <taxon>Gastropoda</taxon>
        <taxon>Heterobranchia</taxon>
        <taxon>Euthyneura</taxon>
        <taxon>Panpulmonata</taxon>
        <taxon>Sacoglossa</taxon>
        <taxon>Placobranchoidea</taxon>
        <taxon>Plakobranchidae</taxon>
        <taxon>Elysia</taxon>
    </lineage>
</organism>
<sequence length="68" mass="7427">MKGLGTASSQSQHYFMCNAVQPGTARCSVTAYLRRGCKCDRGLRKIQLRGHMDGGDKLRLLGATMGCY</sequence>
<accession>A0AAE0XRL3</accession>
<proteinExistence type="predicted"/>